<keyword evidence="3" id="KW-1185">Reference proteome</keyword>
<dbReference type="AlphaFoldDB" id="A0AAW1PQ54"/>
<protein>
    <submittedName>
        <fullName evidence="2">Uncharacterized protein</fullName>
    </submittedName>
</protein>
<keyword evidence="1" id="KW-1133">Transmembrane helix</keyword>
<feature type="transmembrane region" description="Helical" evidence="1">
    <location>
        <begin position="30"/>
        <end position="49"/>
    </location>
</feature>
<keyword evidence="1" id="KW-0812">Transmembrane</keyword>
<accession>A0AAW1PQ54</accession>
<reference evidence="2 3" key="1">
    <citation type="journal article" date="2024" name="Nat. Commun.">
        <title>Phylogenomics reveals the evolutionary origins of lichenization in chlorophyte algae.</title>
        <authorList>
            <person name="Puginier C."/>
            <person name="Libourel C."/>
            <person name="Otte J."/>
            <person name="Skaloud P."/>
            <person name="Haon M."/>
            <person name="Grisel S."/>
            <person name="Petersen M."/>
            <person name="Berrin J.G."/>
            <person name="Delaux P.M."/>
            <person name="Dal Grande F."/>
            <person name="Keller J."/>
        </authorList>
    </citation>
    <scope>NUCLEOTIDE SEQUENCE [LARGE SCALE GENOMIC DNA]</scope>
    <source>
        <strain evidence="2 3">SAG 2036</strain>
    </source>
</reference>
<evidence type="ECO:0000313" key="2">
    <source>
        <dbReference type="EMBL" id="KAK9812118.1"/>
    </source>
</evidence>
<evidence type="ECO:0000256" key="1">
    <source>
        <dbReference type="SAM" id="Phobius"/>
    </source>
</evidence>
<organism evidence="2 3">
    <name type="scientific">Symbiochloris irregularis</name>
    <dbReference type="NCBI Taxonomy" id="706552"/>
    <lineage>
        <taxon>Eukaryota</taxon>
        <taxon>Viridiplantae</taxon>
        <taxon>Chlorophyta</taxon>
        <taxon>core chlorophytes</taxon>
        <taxon>Trebouxiophyceae</taxon>
        <taxon>Trebouxiales</taxon>
        <taxon>Trebouxiaceae</taxon>
        <taxon>Symbiochloris</taxon>
    </lineage>
</organism>
<proteinExistence type="predicted"/>
<keyword evidence="1" id="KW-0472">Membrane</keyword>
<dbReference type="Proteomes" id="UP001465755">
    <property type="component" value="Unassembled WGS sequence"/>
</dbReference>
<name>A0AAW1PQ54_9CHLO</name>
<dbReference type="EMBL" id="JALJOQ010000009">
    <property type="protein sequence ID" value="KAK9812118.1"/>
    <property type="molecule type" value="Genomic_DNA"/>
</dbReference>
<gene>
    <name evidence="2" type="ORF">WJX73_008857</name>
</gene>
<sequence length="85" mass="9182">MLHVVQQVTGYVQDAYGASSAPSSYNDVTVLSNASCVLMGLFLPTLFAFEMSEFTIRLMEQATLLANLNASGFIEGNLDSLSIAW</sequence>
<evidence type="ECO:0000313" key="3">
    <source>
        <dbReference type="Proteomes" id="UP001465755"/>
    </source>
</evidence>
<comment type="caution">
    <text evidence="2">The sequence shown here is derived from an EMBL/GenBank/DDBJ whole genome shotgun (WGS) entry which is preliminary data.</text>
</comment>